<dbReference type="RefSeq" id="WP_267561546.1">
    <property type="nucleotide sequence ID" value="NZ_JAPNTZ010000002.1"/>
</dbReference>
<proteinExistence type="predicted"/>
<sequence>MDTERSAIRVMADYESFPLWRGGVNVDPAGLPLSAGLVDGLLQWADDYDRTLNRDDPVASGFADPQAEAAFSARGEELARGLARELGDGWSVAYFDPRVGWDVAIGA</sequence>
<gene>
    <name evidence="1" type="ORF">OWR29_06255</name>
</gene>
<protein>
    <recommendedName>
        <fullName evidence="3">DUF885 domain-containing protein</fullName>
    </recommendedName>
</protein>
<comment type="caution">
    <text evidence="1">The sequence shown here is derived from an EMBL/GenBank/DDBJ whole genome shotgun (WGS) entry which is preliminary data.</text>
</comment>
<accession>A0ABT4ATU4</accession>
<evidence type="ECO:0000313" key="1">
    <source>
        <dbReference type="EMBL" id="MCY1137597.1"/>
    </source>
</evidence>
<evidence type="ECO:0000313" key="2">
    <source>
        <dbReference type="Proteomes" id="UP001151002"/>
    </source>
</evidence>
<keyword evidence="2" id="KW-1185">Reference proteome</keyword>
<evidence type="ECO:0008006" key="3">
    <source>
        <dbReference type="Google" id="ProtNLM"/>
    </source>
</evidence>
<reference evidence="1" key="1">
    <citation type="submission" date="2022-11" db="EMBL/GenBank/DDBJ databases">
        <authorList>
            <person name="Somphong A."/>
            <person name="Phongsopitanun W."/>
        </authorList>
    </citation>
    <scope>NUCLEOTIDE SEQUENCE</scope>
    <source>
        <strain evidence="1">Pm04-4</strain>
    </source>
</reference>
<dbReference type="EMBL" id="JAPNTZ010000002">
    <property type="protein sequence ID" value="MCY1137597.1"/>
    <property type="molecule type" value="Genomic_DNA"/>
</dbReference>
<dbReference type="Proteomes" id="UP001151002">
    <property type="component" value="Unassembled WGS sequence"/>
</dbReference>
<name>A0ABT4ATU4_9ACTN</name>
<organism evidence="1 2">
    <name type="scientific">Paractinoplanes pyxinae</name>
    <dbReference type="NCBI Taxonomy" id="2997416"/>
    <lineage>
        <taxon>Bacteria</taxon>
        <taxon>Bacillati</taxon>
        <taxon>Actinomycetota</taxon>
        <taxon>Actinomycetes</taxon>
        <taxon>Micromonosporales</taxon>
        <taxon>Micromonosporaceae</taxon>
        <taxon>Paractinoplanes</taxon>
    </lineage>
</organism>